<dbReference type="PATRIC" id="fig|1620.3.peg.419"/>
<dbReference type="InterPro" id="IPR000843">
    <property type="entry name" value="HTH_LacI"/>
</dbReference>
<protein>
    <submittedName>
        <fullName evidence="5">Transcriptional regulator</fullName>
    </submittedName>
</protein>
<accession>A0A0R2JHT8</accession>
<dbReference type="Pfam" id="PF00356">
    <property type="entry name" value="LacI"/>
    <property type="match status" value="1"/>
</dbReference>
<dbReference type="PROSITE" id="PS00356">
    <property type="entry name" value="HTH_LACI_1"/>
    <property type="match status" value="1"/>
</dbReference>
<dbReference type="Gene3D" id="3.40.50.2300">
    <property type="match status" value="2"/>
</dbReference>
<comment type="caution">
    <text evidence="5">The sequence shown here is derived from an EMBL/GenBank/DDBJ whole genome shotgun (WGS) entry which is preliminary data.</text>
</comment>
<dbReference type="PANTHER" id="PTHR30146">
    <property type="entry name" value="LACI-RELATED TRANSCRIPTIONAL REPRESSOR"/>
    <property type="match status" value="1"/>
</dbReference>
<keyword evidence="1" id="KW-0805">Transcription regulation</keyword>
<evidence type="ECO:0000256" key="1">
    <source>
        <dbReference type="ARBA" id="ARBA00023015"/>
    </source>
</evidence>
<reference evidence="5 6" key="1">
    <citation type="journal article" date="2015" name="Genome Announc.">
        <title>Expanding the biotechnology potential of lactobacilli through comparative genomics of 213 strains and associated genera.</title>
        <authorList>
            <person name="Sun Z."/>
            <person name="Harris H.M."/>
            <person name="McCann A."/>
            <person name="Guo C."/>
            <person name="Argimon S."/>
            <person name="Zhang W."/>
            <person name="Yang X."/>
            <person name="Jeffery I.B."/>
            <person name="Cooney J.C."/>
            <person name="Kagawa T.F."/>
            <person name="Liu W."/>
            <person name="Song Y."/>
            <person name="Salvetti E."/>
            <person name="Wrobel A."/>
            <person name="Rasinkangas P."/>
            <person name="Parkhill J."/>
            <person name="Rea M.C."/>
            <person name="O'Sullivan O."/>
            <person name="Ritari J."/>
            <person name="Douillard F.P."/>
            <person name="Paul Ross R."/>
            <person name="Yang R."/>
            <person name="Briner A.E."/>
            <person name="Felis G.E."/>
            <person name="de Vos W.M."/>
            <person name="Barrangou R."/>
            <person name="Klaenhammer T.R."/>
            <person name="Caufield P.W."/>
            <person name="Cui Y."/>
            <person name="Zhang H."/>
            <person name="O'Toole P.W."/>
        </authorList>
    </citation>
    <scope>NUCLEOTIDE SEQUENCE [LARGE SCALE GENOMIC DNA]</scope>
    <source>
        <strain evidence="5 6">DSM 20014</strain>
    </source>
</reference>
<dbReference type="GO" id="GO:0000976">
    <property type="term" value="F:transcription cis-regulatory region binding"/>
    <property type="evidence" value="ECO:0007669"/>
    <property type="project" value="TreeGrafter"/>
</dbReference>
<evidence type="ECO:0000313" key="5">
    <source>
        <dbReference type="EMBL" id="KRN76904.1"/>
    </source>
</evidence>
<sequence length="331" mass="36254">MLQYSNEKAYTFKGGRVNMVSISDVAKQAHVSKMTVSRVLNHPEQVSKEIFDTVQTAINELGYVQNRAGRALATNKSYTIAFVMLDEVAAVDPYFGQLVTYIADILNQAGYTMELHRSLDNDFHAIDGILVSGARESDDAQLNALTYPLVTYGEQAGAASVDVDNAAGIKLAKQHLVDAGYEQLIYLGLDLDEQFAQARLDGFLDSEIPVDQNNIYRIANDDHIARSLVQTLQLAPKTGIVAATDRLALGALYACLIDQQAVPQDVGIIGFDGIFIHQMGPLTLTTIAQPLERIAEAMVSQLLEQIEQQVRTNPHIVLTPELQLGDTTLHN</sequence>
<dbReference type="PROSITE" id="PS50932">
    <property type="entry name" value="HTH_LACI_2"/>
    <property type="match status" value="1"/>
</dbReference>
<dbReference type="InterPro" id="IPR010982">
    <property type="entry name" value="Lambda_DNA-bd_dom_sf"/>
</dbReference>
<keyword evidence="6" id="KW-1185">Reference proteome</keyword>
<dbReference type="AlphaFoldDB" id="A0A0R2JHT8"/>
<feature type="domain" description="HTH lacI-type" evidence="4">
    <location>
        <begin position="20"/>
        <end position="74"/>
    </location>
</feature>
<dbReference type="PANTHER" id="PTHR30146:SF154">
    <property type="entry name" value="TRANSCRIPTION REGULATOR, MEMBER OF GALR FAMILY"/>
    <property type="match status" value="1"/>
</dbReference>
<dbReference type="SUPFAM" id="SSF53822">
    <property type="entry name" value="Periplasmic binding protein-like I"/>
    <property type="match status" value="1"/>
</dbReference>
<dbReference type="EMBL" id="JQCD01000024">
    <property type="protein sequence ID" value="KRN76904.1"/>
    <property type="molecule type" value="Genomic_DNA"/>
</dbReference>
<name>A0A0R2JHT8_9LACO</name>
<keyword evidence="2" id="KW-0238">DNA-binding</keyword>
<dbReference type="Pfam" id="PF13377">
    <property type="entry name" value="Peripla_BP_3"/>
    <property type="match status" value="1"/>
</dbReference>
<dbReference type="CDD" id="cd01392">
    <property type="entry name" value="HTH_LacI"/>
    <property type="match status" value="1"/>
</dbReference>
<evidence type="ECO:0000256" key="2">
    <source>
        <dbReference type="ARBA" id="ARBA00023125"/>
    </source>
</evidence>
<dbReference type="InterPro" id="IPR046335">
    <property type="entry name" value="LacI/GalR-like_sensor"/>
</dbReference>
<keyword evidence="3" id="KW-0804">Transcription</keyword>
<evidence type="ECO:0000256" key="3">
    <source>
        <dbReference type="ARBA" id="ARBA00023163"/>
    </source>
</evidence>
<dbReference type="Gene3D" id="1.10.260.40">
    <property type="entry name" value="lambda repressor-like DNA-binding domains"/>
    <property type="match status" value="1"/>
</dbReference>
<dbReference type="GO" id="GO:0003700">
    <property type="term" value="F:DNA-binding transcription factor activity"/>
    <property type="evidence" value="ECO:0007669"/>
    <property type="project" value="TreeGrafter"/>
</dbReference>
<organism evidence="5 6">
    <name type="scientific">Weissella minor</name>
    <dbReference type="NCBI Taxonomy" id="1620"/>
    <lineage>
        <taxon>Bacteria</taxon>
        <taxon>Bacillati</taxon>
        <taxon>Bacillota</taxon>
        <taxon>Bacilli</taxon>
        <taxon>Lactobacillales</taxon>
        <taxon>Lactobacillaceae</taxon>
        <taxon>Weissella</taxon>
    </lineage>
</organism>
<dbReference type="SMART" id="SM00354">
    <property type="entry name" value="HTH_LACI"/>
    <property type="match status" value="1"/>
</dbReference>
<dbReference type="CDD" id="cd06267">
    <property type="entry name" value="PBP1_LacI_sugar_binding-like"/>
    <property type="match status" value="1"/>
</dbReference>
<gene>
    <name evidence="5" type="ORF">IV67_GL000414</name>
</gene>
<evidence type="ECO:0000313" key="6">
    <source>
        <dbReference type="Proteomes" id="UP000051673"/>
    </source>
</evidence>
<evidence type="ECO:0000259" key="4">
    <source>
        <dbReference type="PROSITE" id="PS50932"/>
    </source>
</evidence>
<dbReference type="STRING" id="1620.IV67_GL000414"/>
<dbReference type="InterPro" id="IPR028082">
    <property type="entry name" value="Peripla_BP_I"/>
</dbReference>
<dbReference type="Proteomes" id="UP000051673">
    <property type="component" value="Unassembled WGS sequence"/>
</dbReference>
<dbReference type="SUPFAM" id="SSF47413">
    <property type="entry name" value="lambda repressor-like DNA-binding domains"/>
    <property type="match status" value="1"/>
</dbReference>
<proteinExistence type="predicted"/>